<feature type="coiled-coil region" evidence="1">
    <location>
        <begin position="18"/>
        <end position="45"/>
    </location>
</feature>
<sequence length="186" mass="20757">MAGVRLRKAFRYPEDDDENREELDDEEQEQLIEQLQRQNDARNAQYHIIFTSIPLVSTIAFLPSIFSASSLTEWFLSLFGVLSLLGTAYTMRLSPLHPDRKGKKPITAENERIARLHSALLPVNGAVCLLLAVAYFFVGTGSTSTIRPVLYLIPGAMLAAILLARETILSVDISALKDLQYEYKGA</sequence>
<evidence type="ECO:0000256" key="2">
    <source>
        <dbReference type="SAM" id="Phobius"/>
    </source>
</evidence>
<keyword evidence="2" id="KW-0812">Transmembrane</keyword>
<protein>
    <recommendedName>
        <fullName evidence="5">Transmembrane protein</fullName>
    </recommendedName>
</protein>
<dbReference type="AlphaFoldDB" id="A0A1Q5TQ17"/>
<gene>
    <name evidence="3" type="ORF">PENSUB_7090</name>
</gene>
<evidence type="ECO:0000256" key="1">
    <source>
        <dbReference type="SAM" id="Coils"/>
    </source>
</evidence>
<evidence type="ECO:0008006" key="5">
    <source>
        <dbReference type="Google" id="ProtNLM"/>
    </source>
</evidence>
<feature type="transmembrane region" description="Helical" evidence="2">
    <location>
        <begin position="74"/>
        <end position="93"/>
    </location>
</feature>
<organism evidence="3 4">
    <name type="scientific">Penicillium subrubescens</name>
    <dbReference type="NCBI Taxonomy" id="1316194"/>
    <lineage>
        <taxon>Eukaryota</taxon>
        <taxon>Fungi</taxon>
        <taxon>Dikarya</taxon>
        <taxon>Ascomycota</taxon>
        <taxon>Pezizomycotina</taxon>
        <taxon>Eurotiomycetes</taxon>
        <taxon>Eurotiomycetidae</taxon>
        <taxon>Eurotiales</taxon>
        <taxon>Aspergillaceae</taxon>
        <taxon>Penicillium</taxon>
    </lineage>
</organism>
<comment type="caution">
    <text evidence="3">The sequence shown here is derived from an EMBL/GenBank/DDBJ whole genome shotgun (WGS) entry which is preliminary data.</text>
</comment>
<accession>A0A1Q5TQ17</accession>
<reference evidence="3 4" key="1">
    <citation type="submission" date="2016-10" db="EMBL/GenBank/DDBJ databases">
        <title>Genome sequence of the ascomycete fungus Penicillium subrubescens.</title>
        <authorList>
            <person name="De Vries R.P."/>
            <person name="Peng M."/>
            <person name="Dilokpimol A."/>
            <person name="Hilden K."/>
            <person name="Makela M.R."/>
            <person name="Grigoriev I."/>
            <person name="Riley R."/>
            <person name="Granchi Z."/>
        </authorList>
    </citation>
    <scope>NUCLEOTIDE SEQUENCE [LARGE SCALE GENOMIC DNA]</scope>
    <source>
        <strain evidence="3 4">CBS 132785</strain>
    </source>
</reference>
<evidence type="ECO:0000313" key="4">
    <source>
        <dbReference type="Proteomes" id="UP000186955"/>
    </source>
</evidence>
<feature type="transmembrane region" description="Helical" evidence="2">
    <location>
        <begin position="46"/>
        <end position="68"/>
    </location>
</feature>
<dbReference type="Proteomes" id="UP000186955">
    <property type="component" value="Unassembled WGS sequence"/>
</dbReference>
<name>A0A1Q5TQ17_9EURO</name>
<dbReference type="OrthoDB" id="3358048at2759"/>
<keyword evidence="4" id="KW-1185">Reference proteome</keyword>
<proteinExistence type="predicted"/>
<evidence type="ECO:0000313" key="3">
    <source>
        <dbReference type="EMBL" id="OKP02326.1"/>
    </source>
</evidence>
<keyword evidence="2" id="KW-1133">Transmembrane helix</keyword>
<feature type="transmembrane region" description="Helical" evidence="2">
    <location>
        <begin position="149"/>
        <end position="168"/>
    </location>
</feature>
<feature type="transmembrane region" description="Helical" evidence="2">
    <location>
        <begin position="114"/>
        <end position="137"/>
    </location>
</feature>
<keyword evidence="2" id="KW-0472">Membrane</keyword>
<keyword evidence="1" id="KW-0175">Coiled coil</keyword>
<dbReference type="EMBL" id="MNBE01000626">
    <property type="protein sequence ID" value="OKP02326.1"/>
    <property type="molecule type" value="Genomic_DNA"/>
</dbReference>